<dbReference type="EMBL" id="ML977320">
    <property type="protein sequence ID" value="KAF2116798.1"/>
    <property type="molecule type" value="Genomic_DNA"/>
</dbReference>
<dbReference type="PANTHER" id="PTHR10622">
    <property type="entry name" value="HET DOMAIN-CONTAINING PROTEIN"/>
    <property type="match status" value="1"/>
</dbReference>
<organism evidence="1 2">
    <name type="scientific">Lophiotrema nucula</name>
    <dbReference type="NCBI Taxonomy" id="690887"/>
    <lineage>
        <taxon>Eukaryota</taxon>
        <taxon>Fungi</taxon>
        <taxon>Dikarya</taxon>
        <taxon>Ascomycota</taxon>
        <taxon>Pezizomycotina</taxon>
        <taxon>Dothideomycetes</taxon>
        <taxon>Pleosporomycetidae</taxon>
        <taxon>Pleosporales</taxon>
        <taxon>Lophiotremataceae</taxon>
        <taxon>Lophiotrema</taxon>
    </lineage>
</organism>
<dbReference type="AlphaFoldDB" id="A0A6A5ZEM9"/>
<proteinExistence type="predicted"/>
<name>A0A6A5ZEM9_9PLEO</name>
<reference evidence="1" key="1">
    <citation type="journal article" date="2020" name="Stud. Mycol.">
        <title>101 Dothideomycetes genomes: a test case for predicting lifestyles and emergence of pathogens.</title>
        <authorList>
            <person name="Haridas S."/>
            <person name="Albert R."/>
            <person name="Binder M."/>
            <person name="Bloem J."/>
            <person name="Labutti K."/>
            <person name="Salamov A."/>
            <person name="Andreopoulos B."/>
            <person name="Baker S."/>
            <person name="Barry K."/>
            <person name="Bills G."/>
            <person name="Bluhm B."/>
            <person name="Cannon C."/>
            <person name="Castanera R."/>
            <person name="Culley D."/>
            <person name="Daum C."/>
            <person name="Ezra D."/>
            <person name="Gonzalez J."/>
            <person name="Henrissat B."/>
            <person name="Kuo A."/>
            <person name="Liang C."/>
            <person name="Lipzen A."/>
            <person name="Lutzoni F."/>
            <person name="Magnuson J."/>
            <person name="Mondo S."/>
            <person name="Nolan M."/>
            <person name="Ohm R."/>
            <person name="Pangilinan J."/>
            <person name="Park H.-J."/>
            <person name="Ramirez L."/>
            <person name="Alfaro M."/>
            <person name="Sun H."/>
            <person name="Tritt A."/>
            <person name="Yoshinaga Y."/>
            <person name="Zwiers L.-H."/>
            <person name="Turgeon B."/>
            <person name="Goodwin S."/>
            <person name="Spatafora J."/>
            <person name="Crous P."/>
            <person name="Grigoriev I."/>
        </authorList>
    </citation>
    <scope>NUCLEOTIDE SEQUENCE</scope>
    <source>
        <strain evidence="1">CBS 627.86</strain>
    </source>
</reference>
<dbReference type="PANTHER" id="PTHR10622:SF12">
    <property type="entry name" value="HET DOMAIN-CONTAINING PROTEIN"/>
    <property type="match status" value="1"/>
</dbReference>
<protein>
    <recommendedName>
        <fullName evidence="3">Heterokaryon incompatibility domain-containing protein</fullName>
    </recommendedName>
</protein>
<keyword evidence="2" id="KW-1185">Reference proteome</keyword>
<sequence length="75" mass="8710">MRLINTSTLRFEEFIGQKILPYAILLHTWEEEEVSFADMKDPSSRNMKGFAKIDMTCKLAAKDGLQYEWVDTCCT</sequence>
<evidence type="ECO:0000313" key="1">
    <source>
        <dbReference type="EMBL" id="KAF2116798.1"/>
    </source>
</evidence>
<dbReference type="OrthoDB" id="674604at2759"/>
<gene>
    <name evidence="1" type="ORF">BDV96DRAFT_572890</name>
</gene>
<evidence type="ECO:0000313" key="2">
    <source>
        <dbReference type="Proteomes" id="UP000799770"/>
    </source>
</evidence>
<accession>A0A6A5ZEM9</accession>
<evidence type="ECO:0008006" key="3">
    <source>
        <dbReference type="Google" id="ProtNLM"/>
    </source>
</evidence>
<dbReference type="Proteomes" id="UP000799770">
    <property type="component" value="Unassembled WGS sequence"/>
</dbReference>